<evidence type="ECO:0000256" key="1">
    <source>
        <dbReference type="SAM" id="MobiDB-lite"/>
    </source>
</evidence>
<dbReference type="RefSeq" id="XP_035322302.1">
    <property type="nucleotide sequence ID" value="XM_035468321.1"/>
</dbReference>
<gene>
    <name evidence="3" type="ORF">GMORB2_6351</name>
</gene>
<dbReference type="AlphaFoldDB" id="A0A9P5D5C6"/>
<evidence type="ECO:0000256" key="2">
    <source>
        <dbReference type="SAM" id="Phobius"/>
    </source>
</evidence>
<evidence type="ECO:0008006" key="5">
    <source>
        <dbReference type="Google" id="ProtNLM"/>
    </source>
</evidence>
<keyword evidence="2" id="KW-0472">Membrane</keyword>
<name>A0A9P5D5C6_9HYPO</name>
<dbReference type="Proteomes" id="UP000749293">
    <property type="component" value="Unassembled WGS sequence"/>
</dbReference>
<comment type="caution">
    <text evidence="3">The sequence shown here is derived from an EMBL/GenBank/DDBJ whole genome shotgun (WGS) entry which is preliminary data.</text>
</comment>
<organism evidence="3 4">
    <name type="scientific">Geosmithia morbida</name>
    <dbReference type="NCBI Taxonomy" id="1094350"/>
    <lineage>
        <taxon>Eukaryota</taxon>
        <taxon>Fungi</taxon>
        <taxon>Dikarya</taxon>
        <taxon>Ascomycota</taxon>
        <taxon>Pezizomycotina</taxon>
        <taxon>Sordariomycetes</taxon>
        <taxon>Hypocreomycetidae</taxon>
        <taxon>Hypocreales</taxon>
        <taxon>Bionectriaceae</taxon>
        <taxon>Geosmithia</taxon>
    </lineage>
</organism>
<dbReference type="OrthoDB" id="71600at2759"/>
<reference evidence="3" key="1">
    <citation type="submission" date="2020-03" db="EMBL/GenBank/DDBJ databases">
        <title>Site-based positive gene gene selection in Geosmithia morbida across the United States reveals a broad range of putative effectors and factors for local host and environmental adapation.</title>
        <authorList>
            <person name="Onufrak A."/>
            <person name="Murdoch R.W."/>
            <person name="Gazis R."/>
            <person name="Huff M."/>
            <person name="Staton M."/>
            <person name="Klingeman W."/>
            <person name="Hadziabdic D."/>
        </authorList>
    </citation>
    <scope>NUCLEOTIDE SEQUENCE</scope>
    <source>
        <strain evidence="3">1262</strain>
    </source>
</reference>
<feature type="transmembrane region" description="Helical" evidence="2">
    <location>
        <begin position="6"/>
        <end position="25"/>
    </location>
</feature>
<sequence length="306" mass="32771">MSPTLSIAYLITTIFLFIVAVIFHVKSTSLSLPIPSAVTVLAFILPLINLLNASIYPHLTHGSPSSPVPKRGAGGATGARGLTGLTPLIMQVLQALATTVLATLLFEDAVPSTAASSCLVESRWSAYYRAHDDGAIRRIQDGLACCGFNSVRDRAYPFQRNGVPSTCPETYGRDVACRAGWEGATRSVSGIELAVVLATGLLQIFGLFVMSQGPSGDWWTTSSRGPWSRLFAAGQRRGHSGSRRPLLTAAAEEDDEEEQGQNGETPTDHGQRYGATDDQEGYQEGSGRPRVEPSFPFPEGNAWRSS</sequence>
<evidence type="ECO:0000313" key="3">
    <source>
        <dbReference type="EMBL" id="KAF4123650.1"/>
    </source>
</evidence>
<keyword evidence="2" id="KW-1133">Transmembrane helix</keyword>
<keyword evidence="2" id="KW-0812">Transmembrane</keyword>
<feature type="transmembrane region" description="Helical" evidence="2">
    <location>
        <begin position="37"/>
        <end position="56"/>
    </location>
</feature>
<feature type="region of interest" description="Disordered" evidence="1">
    <location>
        <begin position="233"/>
        <end position="306"/>
    </location>
</feature>
<dbReference type="GeneID" id="55972576"/>
<evidence type="ECO:0000313" key="4">
    <source>
        <dbReference type="Proteomes" id="UP000749293"/>
    </source>
</evidence>
<keyword evidence="4" id="KW-1185">Reference proteome</keyword>
<dbReference type="EMBL" id="JAANYQ010000006">
    <property type="protein sequence ID" value="KAF4123650.1"/>
    <property type="molecule type" value="Genomic_DNA"/>
</dbReference>
<protein>
    <recommendedName>
        <fullName evidence="5">Tetraspanin Tsp3</fullName>
    </recommendedName>
</protein>
<proteinExistence type="predicted"/>
<accession>A0A9P5D5C6</accession>